<proteinExistence type="predicted"/>
<protein>
    <submittedName>
        <fullName evidence="1">Uncharacterized protein</fullName>
    </submittedName>
</protein>
<dbReference type="Proteomes" id="UP001596053">
    <property type="component" value="Unassembled WGS sequence"/>
</dbReference>
<sequence>MPALVRLRGIFYGVGGGEARGNRAGKESRRHGNATRIAGSRAKMTILSQILRQMLASTTIAVFFAALAPASAQQSGQRVTVTGEISDSWCTISGLMFAKGTAHHQCAVWCALGGIPVAIRDAGGNLYLILKIGDDEDSAGNPRVAKLATHEVTVDGELLERDGVKYLLVDRIADDKGVITMTHEEHGIQPFGN</sequence>
<name>A0ABW0ILU2_9HYPH</name>
<dbReference type="EMBL" id="JBHSLW010000008">
    <property type="protein sequence ID" value="MFC5419022.1"/>
    <property type="molecule type" value="Genomic_DNA"/>
</dbReference>
<evidence type="ECO:0000313" key="1">
    <source>
        <dbReference type="EMBL" id="MFC5419022.1"/>
    </source>
</evidence>
<dbReference type="RefSeq" id="WP_377796544.1">
    <property type="nucleotide sequence ID" value="NZ_JBHSLW010000008.1"/>
</dbReference>
<comment type="caution">
    <text evidence="1">The sequence shown here is derived from an EMBL/GenBank/DDBJ whole genome shotgun (WGS) entry which is preliminary data.</text>
</comment>
<keyword evidence="2" id="KW-1185">Reference proteome</keyword>
<organism evidence="1 2">
    <name type="scientific">Bosea eneae</name>
    <dbReference type="NCBI Taxonomy" id="151454"/>
    <lineage>
        <taxon>Bacteria</taxon>
        <taxon>Pseudomonadati</taxon>
        <taxon>Pseudomonadota</taxon>
        <taxon>Alphaproteobacteria</taxon>
        <taxon>Hyphomicrobiales</taxon>
        <taxon>Boseaceae</taxon>
        <taxon>Bosea</taxon>
    </lineage>
</organism>
<reference evidence="2" key="1">
    <citation type="journal article" date="2019" name="Int. J. Syst. Evol. Microbiol.">
        <title>The Global Catalogue of Microorganisms (GCM) 10K type strain sequencing project: providing services to taxonomists for standard genome sequencing and annotation.</title>
        <authorList>
            <consortium name="The Broad Institute Genomics Platform"/>
            <consortium name="The Broad Institute Genome Sequencing Center for Infectious Disease"/>
            <person name="Wu L."/>
            <person name="Ma J."/>
        </authorList>
    </citation>
    <scope>NUCLEOTIDE SEQUENCE [LARGE SCALE GENOMIC DNA]</scope>
    <source>
        <strain evidence="2">NCAIM B.01391</strain>
    </source>
</reference>
<gene>
    <name evidence="1" type="ORF">ACFPOB_05530</name>
</gene>
<accession>A0ABW0ILU2</accession>
<evidence type="ECO:0000313" key="2">
    <source>
        <dbReference type="Proteomes" id="UP001596053"/>
    </source>
</evidence>